<name>A0A0C2J917_THEKT</name>
<protein>
    <recommendedName>
        <fullName evidence="1">MULE transposase domain-containing protein</fullName>
    </recommendedName>
</protein>
<feature type="domain" description="MULE transposase" evidence="1">
    <location>
        <begin position="99"/>
        <end position="171"/>
    </location>
</feature>
<evidence type="ECO:0000259" key="1">
    <source>
        <dbReference type="Pfam" id="PF10551"/>
    </source>
</evidence>
<dbReference type="Proteomes" id="UP000031668">
    <property type="component" value="Unassembled WGS sequence"/>
</dbReference>
<evidence type="ECO:0000313" key="3">
    <source>
        <dbReference type="Proteomes" id="UP000031668"/>
    </source>
</evidence>
<dbReference type="OrthoDB" id="10029846at2759"/>
<reference evidence="2 3" key="1">
    <citation type="journal article" date="2014" name="Genome Biol. Evol.">
        <title>The genome of the myxosporean Thelohanellus kitauei shows adaptations to nutrient acquisition within its fish host.</title>
        <authorList>
            <person name="Yang Y."/>
            <person name="Xiong J."/>
            <person name="Zhou Z."/>
            <person name="Huo F."/>
            <person name="Miao W."/>
            <person name="Ran C."/>
            <person name="Liu Y."/>
            <person name="Zhang J."/>
            <person name="Feng J."/>
            <person name="Wang M."/>
            <person name="Wang M."/>
            <person name="Wang L."/>
            <person name="Yao B."/>
        </authorList>
    </citation>
    <scope>NUCLEOTIDE SEQUENCE [LARGE SCALE GENOMIC DNA]</scope>
    <source>
        <strain evidence="2">Wuqing</strain>
    </source>
</reference>
<sequence>MDIYSIKKRHGLGLLIDVVLSIKARIVCVDKEHRHGPDPNKVNSRRVLNQVKKNARTFQLSTPQIVASNVIGINQSTASALPALTSMIVLFNGRLYTVHCKINNTVIPTVYGLLPTKSESIYTSFFTAISNLKPGLSPATIMLDFEISSHNALRRVFPQTILKGCFYRLSQSFWRKIQMNEPTLSRYREEWDFVITAKMILAICFVPIPDICFAFEKLLSMTISKISILA</sequence>
<organism evidence="2 3">
    <name type="scientific">Thelohanellus kitauei</name>
    <name type="common">Myxosporean</name>
    <dbReference type="NCBI Taxonomy" id="669202"/>
    <lineage>
        <taxon>Eukaryota</taxon>
        <taxon>Metazoa</taxon>
        <taxon>Cnidaria</taxon>
        <taxon>Myxozoa</taxon>
        <taxon>Myxosporea</taxon>
        <taxon>Bivalvulida</taxon>
        <taxon>Platysporina</taxon>
        <taxon>Myxobolidae</taxon>
        <taxon>Thelohanellus</taxon>
    </lineage>
</organism>
<accession>A0A0C2J917</accession>
<gene>
    <name evidence="2" type="ORF">RF11_00930</name>
</gene>
<dbReference type="AlphaFoldDB" id="A0A0C2J917"/>
<dbReference type="InterPro" id="IPR018289">
    <property type="entry name" value="MULE_transposase_dom"/>
</dbReference>
<keyword evidence="3" id="KW-1185">Reference proteome</keyword>
<dbReference type="Pfam" id="PF10551">
    <property type="entry name" value="MULE"/>
    <property type="match status" value="1"/>
</dbReference>
<evidence type="ECO:0000313" key="2">
    <source>
        <dbReference type="EMBL" id="KII65578.1"/>
    </source>
</evidence>
<dbReference type="EMBL" id="JWZT01003775">
    <property type="protein sequence ID" value="KII65578.1"/>
    <property type="molecule type" value="Genomic_DNA"/>
</dbReference>
<proteinExistence type="predicted"/>
<comment type="caution">
    <text evidence="2">The sequence shown here is derived from an EMBL/GenBank/DDBJ whole genome shotgun (WGS) entry which is preliminary data.</text>
</comment>